<organism evidence="1 2">
    <name type="scientific">Pseudomonas taiwanensis SJ9</name>
    <dbReference type="NCBI Taxonomy" id="1388762"/>
    <lineage>
        <taxon>Bacteria</taxon>
        <taxon>Pseudomonadati</taxon>
        <taxon>Pseudomonadota</taxon>
        <taxon>Gammaproteobacteria</taxon>
        <taxon>Pseudomonadales</taxon>
        <taxon>Pseudomonadaceae</taxon>
        <taxon>Pseudomonas</taxon>
    </lineage>
</organism>
<dbReference type="AlphaFoldDB" id="V7DAX1"/>
<evidence type="ECO:0000313" key="2">
    <source>
        <dbReference type="Proteomes" id="UP000018511"/>
    </source>
</evidence>
<name>V7DAX1_9PSED</name>
<dbReference type="InterPro" id="IPR053165">
    <property type="entry name" value="HSI-I_assembly_Hcp1"/>
</dbReference>
<dbReference type="PANTHER" id="PTHR36152:SF5">
    <property type="entry name" value="PROTEIN HCP1"/>
    <property type="match status" value="1"/>
</dbReference>
<dbReference type="PANTHER" id="PTHR36152">
    <property type="entry name" value="CYTOPLASMIC PROTEIN-RELATED"/>
    <property type="match status" value="1"/>
</dbReference>
<dbReference type="InterPro" id="IPR036624">
    <property type="entry name" value="Hcp1-lik_sf"/>
</dbReference>
<accession>V7DAX1</accession>
<dbReference type="NCBIfam" id="TIGR03344">
    <property type="entry name" value="VI_effect_Hcp1"/>
    <property type="match status" value="1"/>
</dbReference>
<dbReference type="SUPFAM" id="SSF141452">
    <property type="entry name" value="Hcp1-like"/>
    <property type="match status" value="1"/>
</dbReference>
<dbReference type="Gene3D" id="2.30.110.20">
    <property type="entry name" value="Hcp1-like"/>
    <property type="match status" value="1"/>
</dbReference>
<dbReference type="EMBL" id="AXUP01000148">
    <property type="protein sequence ID" value="ESW39459.1"/>
    <property type="molecule type" value="Genomic_DNA"/>
</dbReference>
<comment type="caution">
    <text evidence="1">The sequence shown here is derived from an EMBL/GenBank/DDBJ whole genome shotgun (WGS) entry which is preliminary data.</text>
</comment>
<dbReference type="Pfam" id="PF05638">
    <property type="entry name" value="T6SS_HCP"/>
    <property type="match status" value="1"/>
</dbReference>
<proteinExistence type="predicted"/>
<dbReference type="Proteomes" id="UP000018511">
    <property type="component" value="Unassembled WGS sequence"/>
</dbReference>
<gene>
    <name evidence="1" type="ORF">O164_11970</name>
</gene>
<evidence type="ECO:0000313" key="1">
    <source>
        <dbReference type="EMBL" id="ESW39459.1"/>
    </source>
</evidence>
<sequence>MSIAPEGTQCNPPFAFGNNLKAAMSEHRRYQPNFYQGEVSMAFDAYIQIAEITGEALDEQYANWIEIIGYKFGANQSTSATASSAGGASSGRTTLTNFTFTKYLDSASCKLLEASCAGQHLKEVKLVVCRAGTEKLKYYEVVLEEVIIADYAQSANAGVPVEVVQLNYGRIKTTYTRQKRLDGSAGGNVTGGWDRISNKKYA</sequence>
<protein>
    <submittedName>
        <fullName evidence="1">Hcp1 family type VI secretion system effector</fullName>
    </submittedName>
</protein>
<reference evidence="1 2" key="1">
    <citation type="submission" date="2013-10" db="EMBL/GenBank/DDBJ databases">
        <title>Whole Genome Shotgun Sequence of Pseudomonas taiwanensis SJ9.</title>
        <authorList>
            <person name="Hong S.-J."/>
            <person name="Shin J.-H."/>
        </authorList>
    </citation>
    <scope>NUCLEOTIDE SEQUENCE [LARGE SCALE GENOMIC DNA]</scope>
    <source>
        <strain evidence="1 2">SJ9</strain>
    </source>
</reference>
<dbReference type="InterPro" id="IPR008514">
    <property type="entry name" value="T6SS_Hcp"/>
</dbReference>
<dbReference type="PATRIC" id="fig|1388762.3.peg.2396"/>